<dbReference type="AlphaFoldDB" id="A0A0G4G331"/>
<keyword evidence="5" id="KW-1185">Reference proteome</keyword>
<proteinExistence type="predicted"/>
<feature type="region of interest" description="Disordered" evidence="1">
    <location>
        <begin position="556"/>
        <end position="580"/>
    </location>
</feature>
<feature type="transmembrane region" description="Helical" evidence="2">
    <location>
        <begin position="379"/>
        <end position="400"/>
    </location>
</feature>
<dbReference type="Gene3D" id="2.60.40.4100">
    <property type="entry name" value="Zona pellucida, ZP-C domain"/>
    <property type="match status" value="1"/>
</dbReference>
<dbReference type="InParanoid" id="A0A0G4G331"/>
<dbReference type="OrthoDB" id="5983678at2759"/>
<keyword evidence="2" id="KW-0812">Transmembrane</keyword>
<name>A0A0G4G331_VITBC</name>
<keyword evidence="3" id="KW-0732">Signal</keyword>
<dbReference type="Proteomes" id="UP000041254">
    <property type="component" value="Unassembled WGS sequence"/>
</dbReference>
<sequence>MQALSLLVGLLLPLIVGPVGVAAQPLTVSARTICGNATHSFLGGCFSETDTIQWRLETTCDEPPLSLPGSTPPEVCVVAPLEGCDTQRTSRGDGYLGVTNLVIGDSTEFRYPLECLYDPNGQEVPLPRQGKGFGWTAGDKSVAVYASLCSDYLCNEPLDNPITINCPLTDQGGPFDFCQSLADNDNEPYKWAYLRLNVPAMNDSLFIQPRQCYATPSVSDASQKAVQWLFDGCNVDVLTLPNGVSWPVLYQVHAEGLTMLRFPVFRMGTSPSIDFIYIYCEVALCNGPNCLNCPITVVNQTTTEGIFVGNVDQAGQQGTLITSQLYSQPVNSTTSSGAESQQLGVGPLIMLGDGGRKAEDDEGKRAKTTDLQKSLSGPVAPILFVLIGVALLTAVCFPIVRGIQLKRAQRIKCAKDRNEKPAQVKQAETTLEKLRAKQRQKIAALSQQQTTASPEALQVPIYATEDRLVGGSIRSGDAMTEDLDAALKRDGGGVMTPSQTYILADHIVASPAAQSAASPSGPEQHPITDDSEGERAAGLRLDGIAVGVRASIASLWSTEARQRSPSHRGGASPTQRADDV</sequence>
<keyword evidence="2" id="KW-1133">Transmembrane helix</keyword>
<accession>A0A0G4G331</accession>
<dbReference type="InterPro" id="IPR042235">
    <property type="entry name" value="ZP-C_dom"/>
</dbReference>
<protein>
    <submittedName>
        <fullName evidence="4">Uncharacterized protein</fullName>
    </submittedName>
</protein>
<feature type="chain" id="PRO_5005190126" evidence="3">
    <location>
        <begin position="24"/>
        <end position="580"/>
    </location>
</feature>
<keyword evidence="2" id="KW-0472">Membrane</keyword>
<evidence type="ECO:0000256" key="3">
    <source>
        <dbReference type="SAM" id="SignalP"/>
    </source>
</evidence>
<feature type="signal peptide" evidence="3">
    <location>
        <begin position="1"/>
        <end position="23"/>
    </location>
</feature>
<feature type="region of interest" description="Disordered" evidence="1">
    <location>
        <begin position="512"/>
        <end position="539"/>
    </location>
</feature>
<gene>
    <name evidence="4" type="ORF">Vbra_16789</name>
</gene>
<reference evidence="4 5" key="1">
    <citation type="submission" date="2014-11" db="EMBL/GenBank/DDBJ databases">
        <authorList>
            <person name="Zhu J."/>
            <person name="Qi W."/>
            <person name="Song R."/>
        </authorList>
    </citation>
    <scope>NUCLEOTIDE SEQUENCE [LARGE SCALE GENOMIC DNA]</scope>
</reference>
<evidence type="ECO:0000313" key="5">
    <source>
        <dbReference type="Proteomes" id="UP000041254"/>
    </source>
</evidence>
<organism evidence="4 5">
    <name type="scientific">Vitrella brassicaformis (strain CCMP3155)</name>
    <dbReference type="NCBI Taxonomy" id="1169540"/>
    <lineage>
        <taxon>Eukaryota</taxon>
        <taxon>Sar</taxon>
        <taxon>Alveolata</taxon>
        <taxon>Colpodellida</taxon>
        <taxon>Vitrellaceae</taxon>
        <taxon>Vitrella</taxon>
    </lineage>
</organism>
<evidence type="ECO:0000313" key="4">
    <source>
        <dbReference type="EMBL" id="CEM22505.1"/>
    </source>
</evidence>
<dbReference type="EMBL" id="CDMY01000553">
    <property type="protein sequence ID" value="CEM22505.1"/>
    <property type="molecule type" value="Genomic_DNA"/>
</dbReference>
<evidence type="ECO:0000256" key="2">
    <source>
        <dbReference type="SAM" id="Phobius"/>
    </source>
</evidence>
<evidence type="ECO:0000256" key="1">
    <source>
        <dbReference type="SAM" id="MobiDB-lite"/>
    </source>
</evidence>
<dbReference type="VEuPathDB" id="CryptoDB:Vbra_16789"/>